<dbReference type="SMART" id="SM00173">
    <property type="entry name" value="RAS"/>
    <property type="match status" value="1"/>
</dbReference>
<dbReference type="Pfam" id="PF01926">
    <property type="entry name" value="MMR_HSR1"/>
    <property type="match status" value="1"/>
</dbReference>
<dbReference type="InterPro" id="IPR020849">
    <property type="entry name" value="Small_GTPase_Ras-type"/>
</dbReference>
<dbReference type="CDD" id="cd00882">
    <property type="entry name" value="Ras_like_GTPase"/>
    <property type="match status" value="1"/>
</dbReference>
<evidence type="ECO:0000256" key="1">
    <source>
        <dbReference type="ARBA" id="ARBA00022741"/>
    </source>
</evidence>
<evidence type="ECO:0000259" key="2">
    <source>
        <dbReference type="Pfam" id="PF01926"/>
    </source>
</evidence>
<keyword evidence="4" id="KW-1185">Reference proteome</keyword>
<gene>
    <name evidence="3" type="ORF">PAPYR_1202</name>
</gene>
<dbReference type="InterPro" id="IPR006073">
    <property type="entry name" value="GTP-bd"/>
</dbReference>
<dbReference type="Gene3D" id="3.40.50.300">
    <property type="entry name" value="P-loop containing nucleotide triphosphate hydrolases"/>
    <property type="match status" value="1"/>
</dbReference>
<dbReference type="EMBL" id="JAPMOS010000004">
    <property type="protein sequence ID" value="KAJ4462038.1"/>
    <property type="molecule type" value="Genomic_DNA"/>
</dbReference>
<dbReference type="PANTHER" id="PTHR24070">
    <property type="entry name" value="RAS, DI-RAS, AND RHEB FAMILY MEMBERS OF SMALL GTPASE SUPERFAMILY"/>
    <property type="match status" value="1"/>
</dbReference>
<dbReference type="SUPFAM" id="SSF52540">
    <property type="entry name" value="P-loop containing nucleoside triphosphate hydrolases"/>
    <property type="match status" value="1"/>
</dbReference>
<keyword evidence="1" id="KW-0547">Nucleotide-binding</keyword>
<evidence type="ECO:0000313" key="3">
    <source>
        <dbReference type="EMBL" id="KAJ4462038.1"/>
    </source>
</evidence>
<dbReference type="Proteomes" id="UP001141327">
    <property type="component" value="Unassembled WGS sequence"/>
</dbReference>
<dbReference type="PRINTS" id="PR00449">
    <property type="entry name" value="RASTRNSFRMNG"/>
</dbReference>
<protein>
    <recommendedName>
        <fullName evidence="2">G domain-containing protein</fullName>
    </recommendedName>
</protein>
<proteinExistence type="predicted"/>
<evidence type="ECO:0000313" key="4">
    <source>
        <dbReference type="Proteomes" id="UP001141327"/>
    </source>
</evidence>
<feature type="domain" description="G" evidence="2">
    <location>
        <begin position="10"/>
        <end position="69"/>
    </location>
</feature>
<comment type="caution">
    <text evidence="3">The sequence shown here is derived from an EMBL/GenBank/DDBJ whole genome shotgun (WGS) entry which is preliminary data.</text>
</comment>
<accession>A0ABQ8UT84</accession>
<dbReference type="InterPro" id="IPR027417">
    <property type="entry name" value="P-loop_NTPase"/>
</dbReference>
<organism evidence="3 4">
    <name type="scientific">Paratrimastix pyriformis</name>
    <dbReference type="NCBI Taxonomy" id="342808"/>
    <lineage>
        <taxon>Eukaryota</taxon>
        <taxon>Metamonada</taxon>
        <taxon>Preaxostyla</taxon>
        <taxon>Paratrimastigidae</taxon>
        <taxon>Paratrimastix</taxon>
    </lineage>
</organism>
<name>A0ABQ8UT84_9EUKA</name>
<sequence length="209" mass="23706">MSRAKMEIIRIAVVGASGVGKTSFCNFLTSADVVREHIFTQHLETWQLRRTVGDKECVIRLVDSVGSSHETDEQIRTIPLLYPPEAAPPGNVPDESKNLLANDQLRAQADNEYAVQGFLVFFDLTNDRTFYEAVRLARLIHERADLKQERAVHPALELQQMQQLQCDCVDTSVRNNENVHVAIDRIVKAIRKCQSPEKEDDRCCECTIL</sequence>
<reference evidence="3" key="1">
    <citation type="journal article" date="2022" name="bioRxiv">
        <title>Genomics of Preaxostyla Flagellates Illuminates Evolutionary Transitions and the Path Towards Mitochondrial Loss.</title>
        <authorList>
            <person name="Novak L.V.F."/>
            <person name="Treitli S.C."/>
            <person name="Pyrih J."/>
            <person name="Halakuc P."/>
            <person name="Pipaliya S.V."/>
            <person name="Vacek V."/>
            <person name="Brzon O."/>
            <person name="Soukal P."/>
            <person name="Eme L."/>
            <person name="Dacks J.B."/>
            <person name="Karnkowska A."/>
            <person name="Elias M."/>
            <person name="Hampl V."/>
        </authorList>
    </citation>
    <scope>NUCLEOTIDE SEQUENCE</scope>
    <source>
        <strain evidence="3">RCP-MX</strain>
    </source>
</reference>